<dbReference type="Gene3D" id="1.20.1280.50">
    <property type="match status" value="1"/>
</dbReference>
<protein>
    <submittedName>
        <fullName evidence="4">F-box only protein 7 isoform X1</fullName>
    </submittedName>
</protein>
<evidence type="ECO:0000313" key="3">
    <source>
        <dbReference type="Proteomes" id="UP000515161"/>
    </source>
</evidence>
<sequence length="485" mass="53061">MKLRVRILRQTSRVELSGEDPSLKDLSDLIRETLLSAHGLRSDSAFSLSLNGSELLSVAGTTLSSCDIVSGDLICVLLPNNDGTNPSKNKSSCSSNTPIYQSCSSSSASSSSSSSFTSCSSSSSFKSCSSSSDNQQSAAMTSIQPSVVPAAADPPMEFFPPRPCTWDPLLCSEASRGQVPLSLELLLVSAPPSCPADAVMVAAHLLMLETGFLPQDCAKGQMPAGWRSPSVYKLQYSHPLCENSRVMVLAVTMGPELVINATLKVGEKVDTVPKLCVKPDGFLTPQWRGESAAAAFKDLSKLSRLFKDQISYPLIAAARAAMSLPVVFGLAALPPELLLRVLRLLNVQSVLSVSSTCKHLNICCQDASLWRHLVHRDHTVRDASRDTDWKEFYRKHYKQRRERLWRHNHPRLLPHPHPMHPHPHPMHPHPHPMHPPLPPGIIGGEYDQRPLLLLPPRPRYDPIHGPPPPSRPASRETQSRLVEAG</sequence>
<dbReference type="InParanoid" id="A0A6P8T977"/>
<dbReference type="AlphaFoldDB" id="A0A6P8T977"/>
<dbReference type="GeneID" id="117533927"/>
<dbReference type="InterPro" id="IPR001810">
    <property type="entry name" value="F-box_dom"/>
</dbReference>
<name>A0A6P8T977_GYMAC</name>
<dbReference type="Pfam" id="PF12937">
    <property type="entry name" value="F-box-like"/>
    <property type="match status" value="1"/>
</dbReference>
<dbReference type="PANTHER" id="PTHR15537">
    <property type="entry name" value="F-BOX ONLY PROTEIN 7"/>
    <property type="match status" value="1"/>
</dbReference>
<feature type="region of interest" description="Disordered" evidence="1">
    <location>
        <begin position="453"/>
        <end position="485"/>
    </location>
</feature>
<dbReference type="GO" id="GO:0019901">
    <property type="term" value="F:protein kinase binding"/>
    <property type="evidence" value="ECO:0007669"/>
    <property type="project" value="InterPro"/>
</dbReference>
<accession>A0A6P8T977</accession>
<dbReference type="RefSeq" id="XP_034053855.1">
    <property type="nucleotide sequence ID" value="XM_034197964.1"/>
</dbReference>
<feature type="domain" description="F-box" evidence="2">
    <location>
        <begin position="327"/>
        <end position="373"/>
    </location>
</feature>
<dbReference type="KEGG" id="gacu:117533927"/>
<dbReference type="Proteomes" id="UP000515161">
    <property type="component" value="Unplaced"/>
</dbReference>
<keyword evidence="3" id="KW-1185">Reference proteome</keyword>
<proteinExistence type="predicted"/>
<dbReference type="PROSITE" id="PS50181">
    <property type="entry name" value="FBOX"/>
    <property type="match status" value="1"/>
</dbReference>
<dbReference type="OrthoDB" id="101791at2759"/>
<dbReference type="SUPFAM" id="SSF81383">
    <property type="entry name" value="F-box domain"/>
    <property type="match status" value="1"/>
</dbReference>
<reference evidence="4" key="1">
    <citation type="submission" date="2025-08" db="UniProtKB">
        <authorList>
            <consortium name="RefSeq"/>
        </authorList>
    </citation>
    <scope>IDENTIFICATION</scope>
</reference>
<dbReference type="CTD" id="25793"/>
<dbReference type="Pfam" id="PF11566">
    <property type="entry name" value="PI31_Prot_N"/>
    <property type="match status" value="1"/>
</dbReference>
<dbReference type="GO" id="GO:1903599">
    <property type="term" value="P:positive regulation of autophagy of mitochondrion"/>
    <property type="evidence" value="ECO:0007669"/>
    <property type="project" value="TreeGrafter"/>
</dbReference>
<evidence type="ECO:0000313" key="4">
    <source>
        <dbReference type="RefSeq" id="XP_034053855.1"/>
    </source>
</evidence>
<dbReference type="InterPro" id="IPR021625">
    <property type="entry name" value="PI31_Prot_N"/>
</dbReference>
<dbReference type="InterPro" id="IPR036047">
    <property type="entry name" value="F-box-like_dom_sf"/>
</dbReference>
<dbReference type="InterPro" id="IPR047118">
    <property type="entry name" value="Fbxo7"/>
</dbReference>
<evidence type="ECO:0000256" key="1">
    <source>
        <dbReference type="SAM" id="MobiDB-lite"/>
    </source>
</evidence>
<evidence type="ECO:0000259" key="2">
    <source>
        <dbReference type="PROSITE" id="PS50181"/>
    </source>
</evidence>
<dbReference type="Gene3D" id="3.40.1000.30">
    <property type="match status" value="1"/>
</dbReference>
<dbReference type="PANTHER" id="PTHR15537:SF2">
    <property type="entry name" value="F-BOX ONLY PROTEIN 7"/>
    <property type="match status" value="1"/>
</dbReference>
<gene>
    <name evidence="4" type="primary">fbxo7</name>
</gene>
<organism evidence="3 4">
    <name type="scientific">Gymnodraco acuticeps</name>
    <name type="common">Antarctic dragonfish</name>
    <dbReference type="NCBI Taxonomy" id="8218"/>
    <lineage>
        <taxon>Eukaryota</taxon>
        <taxon>Metazoa</taxon>
        <taxon>Chordata</taxon>
        <taxon>Craniata</taxon>
        <taxon>Vertebrata</taxon>
        <taxon>Euteleostomi</taxon>
        <taxon>Actinopterygii</taxon>
        <taxon>Neopterygii</taxon>
        <taxon>Teleostei</taxon>
        <taxon>Neoteleostei</taxon>
        <taxon>Acanthomorphata</taxon>
        <taxon>Eupercaria</taxon>
        <taxon>Perciformes</taxon>
        <taxon>Notothenioidei</taxon>
        <taxon>Bathydraconidae</taxon>
        <taxon>Gymnodraco</taxon>
    </lineage>
</organism>
<dbReference type="SMART" id="SM00256">
    <property type="entry name" value="FBOX"/>
    <property type="match status" value="1"/>
</dbReference>